<feature type="compositionally biased region" description="Polar residues" evidence="1">
    <location>
        <begin position="172"/>
        <end position="190"/>
    </location>
</feature>
<name>A0A1I8BNG7_MELHA</name>
<dbReference type="AlphaFoldDB" id="A0A1I8BNG7"/>
<protein>
    <submittedName>
        <fullName evidence="4">Uncharacterized protein</fullName>
    </submittedName>
</protein>
<dbReference type="Proteomes" id="UP000095281">
    <property type="component" value="Unplaced"/>
</dbReference>
<feature type="signal peptide" evidence="2">
    <location>
        <begin position="1"/>
        <end position="27"/>
    </location>
</feature>
<organism evidence="3 4">
    <name type="scientific">Meloidogyne hapla</name>
    <name type="common">Root-knot nematode worm</name>
    <dbReference type="NCBI Taxonomy" id="6305"/>
    <lineage>
        <taxon>Eukaryota</taxon>
        <taxon>Metazoa</taxon>
        <taxon>Ecdysozoa</taxon>
        <taxon>Nematoda</taxon>
        <taxon>Chromadorea</taxon>
        <taxon>Rhabditida</taxon>
        <taxon>Tylenchina</taxon>
        <taxon>Tylenchomorpha</taxon>
        <taxon>Tylenchoidea</taxon>
        <taxon>Meloidogynidae</taxon>
        <taxon>Meloidogyninae</taxon>
        <taxon>Meloidogyne</taxon>
    </lineage>
</organism>
<evidence type="ECO:0000313" key="3">
    <source>
        <dbReference type="Proteomes" id="UP000095281"/>
    </source>
</evidence>
<sequence>MKLIYPRYSNTNVIFHLLFVLIASSEGMPLFCGLGQKTLRRQNSIQPVTDVGAPETPDTGDIIEPRRRRVREREIEHFFAPTAPPPSPAHGVDTNHHIEDVQTLDDMTVSSSPISPSNEIHQDLIQGDEQNTPDSKQAQLLIEHSSNYPTTYKKQEEEEDAPEPYFSDGSDYENNLSSNEKSDNEISNIQGKDGEKSPSSVLYSHKHFSNDKTTKTVNTHKKENPQNNDKSKNNTRNNGKQVKQETIGAVAGKNNTVIQRKIIQRKIHPSNPSNDDLWKQIVVKNKNSKDNKNQPGLKKYNSC</sequence>
<evidence type="ECO:0000256" key="2">
    <source>
        <dbReference type="SAM" id="SignalP"/>
    </source>
</evidence>
<evidence type="ECO:0000313" key="4">
    <source>
        <dbReference type="WBParaSite" id="MhA1_Contig346.frz3.gene19"/>
    </source>
</evidence>
<keyword evidence="2" id="KW-0732">Signal</keyword>
<feature type="region of interest" description="Disordered" evidence="1">
    <location>
        <begin position="147"/>
        <end position="248"/>
    </location>
</feature>
<reference evidence="4" key="1">
    <citation type="submission" date="2016-11" db="UniProtKB">
        <authorList>
            <consortium name="WormBaseParasite"/>
        </authorList>
    </citation>
    <scope>IDENTIFICATION</scope>
</reference>
<feature type="compositionally biased region" description="Basic and acidic residues" evidence="1">
    <location>
        <begin position="208"/>
        <end position="232"/>
    </location>
</feature>
<proteinExistence type="predicted"/>
<feature type="chain" id="PRO_5009315985" evidence="2">
    <location>
        <begin position="28"/>
        <end position="303"/>
    </location>
</feature>
<keyword evidence="3" id="KW-1185">Reference proteome</keyword>
<evidence type="ECO:0000256" key="1">
    <source>
        <dbReference type="SAM" id="MobiDB-lite"/>
    </source>
</evidence>
<accession>A0A1I8BNG7</accession>
<dbReference type="WBParaSite" id="MhA1_Contig346.frz3.gene19">
    <property type="protein sequence ID" value="MhA1_Contig346.frz3.gene19"/>
    <property type="gene ID" value="MhA1_Contig346.frz3.gene19"/>
</dbReference>